<dbReference type="GO" id="GO:1902475">
    <property type="term" value="P:L-alpha-amino acid transmembrane transport"/>
    <property type="evidence" value="ECO:0007669"/>
    <property type="project" value="UniProtKB-ARBA"/>
</dbReference>
<feature type="transmembrane region" description="Helical" evidence="8">
    <location>
        <begin position="282"/>
        <end position="302"/>
    </location>
</feature>
<evidence type="ECO:0000256" key="3">
    <source>
        <dbReference type="ARBA" id="ARBA00022692"/>
    </source>
</evidence>
<keyword evidence="10" id="KW-1185">Reference proteome</keyword>
<sequence length="483" mass="52386">MKNLPLHVKIIIGLILGIVWAVFSSYFGFSDFTLDWLKPFGDIFINILKMIAVPLVLFSVIGGINSLGGGSALGRLGMKTLGFYLVTTVMAISIGLVFVNLIQPGIFAGEKNLVVNRIKYEMWAVENGVELKDNKSYLTNPEYASYVEEARAKFTLENDPDKMDEKVRAAMESAGKQKDKGPLSFIVEMVPSNIFKSFTEYQMLQVIFFAILFGLVMVALPEQKVAPMKGFVDSANEIFIKMVDMVMSLAPFFVFALMAGAMAELAGDDLGAMLNTFKALGVYALVVVGGLLVLAFGVYPLAIASRIRKMTGWSFSQSYMYFLKGIRPAQLLAFSTSSSAATLPVTIECVNDNLGVEEEVSSFVLPIGATVNMDGTSLYQAVAVVFLAQLHMVDLDFAQQLTIVLTATLASIGSAAVPSAGLIMLVLVLSSVGLNPAWIAIIFPIDRILDMCRTVVNVTGDATVSTLVAETENRISVVTEQRL</sequence>
<evidence type="ECO:0000256" key="2">
    <source>
        <dbReference type="ARBA" id="ARBA00022448"/>
    </source>
</evidence>
<evidence type="ECO:0000256" key="5">
    <source>
        <dbReference type="ARBA" id="ARBA00022989"/>
    </source>
</evidence>
<feature type="transmembrane region" description="Helical" evidence="8">
    <location>
        <begin position="47"/>
        <end position="69"/>
    </location>
</feature>
<feature type="transmembrane region" description="Helical" evidence="8">
    <location>
        <begin position="7"/>
        <end position="27"/>
    </location>
</feature>
<evidence type="ECO:0000256" key="6">
    <source>
        <dbReference type="ARBA" id="ARBA00023136"/>
    </source>
</evidence>
<comment type="subcellular location">
    <subcellularLocation>
        <location evidence="1">Membrane</location>
        <topology evidence="1">Multi-pass membrane protein</topology>
    </subcellularLocation>
</comment>
<dbReference type="InterPro" id="IPR050746">
    <property type="entry name" value="DAACS"/>
</dbReference>
<feature type="transmembrane region" description="Helical" evidence="8">
    <location>
        <begin position="397"/>
        <end position="416"/>
    </location>
</feature>
<keyword evidence="7" id="KW-0325">Glycoprotein</keyword>
<evidence type="ECO:0000313" key="10">
    <source>
        <dbReference type="Proteomes" id="UP000468650"/>
    </source>
</evidence>
<keyword evidence="4" id="KW-0769">Symport</keyword>
<dbReference type="Gene3D" id="1.10.3860.10">
    <property type="entry name" value="Sodium:dicarboxylate symporter"/>
    <property type="match status" value="1"/>
</dbReference>
<dbReference type="AlphaFoldDB" id="A0A6N6RFG3"/>
<dbReference type="Pfam" id="PF00375">
    <property type="entry name" value="SDF"/>
    <property type="match status" value="1"/>
</dbReference>
<dbReference type="InterPro" id="IPR018107">
    <property type="entry name" value="Na-dicarboxylate_symporter_CS"/>
</dbReference>
<comment type="caution">
    <text evidence="9">The sequence shown here is derived from an EMBL/GenBank/DDBJ whole genome shotgun (WGS) entry which is preliminary data.</text>
</comment>
<feature type="transmembrane region" description="Helical" evidence="8">
    <location>
        <begin position="201"/>
        <end position="221"/>
    </location>
</feature>
<dbReference type="RefSeq" id="WP_151667401.1">
    <property type="nucleotide sequence ID" value="NZ_WBVO01000006.1"/>
</dbReference>
<keyword evidence="3 8" id="KW-0812">Transmembrane</keyword>
<reference evidence="9 10" key="1">
    <citation type="submission" date="2019-09" db="EMBL/GenBank/DDBJ databases">
        <title>Genomes of family Cryomorphaceae.</title>
        <authorList>
            <person name="Bowman J.P."/>
        </authorList>
    </citation>
    <scope>NUCLEOTIDE SEQUENCE [LARGE SCALE GENOMIC DNA]</scope>
    <source>
        <strain evidence="9 10">LMG 25704</strain>
    </source>
</reference>
<dbReference type="OrthoDB" id="9768885at2"/>
<proteinExistence type="predicted"/>
<dbReference type="PRINTS" id="PR00173">
    <property type="entry name" value="EDTRNSPORT"/>
</dbReference>
<evidence type="ECO:0000256" key="7">
    <source>
        <dbReference type="ARBA" id="ARBA00023180"/>
    </source>
</evidence>
<dbReference type="GO" id="GO:0015293">
    <property type="term" value="F:symporter activity"/>
    <property type="evidence" value="ECO:0007669"/>
    <property type="project" value="UniProtKB-KW"/>
</dbReference>
<gene>
    <name evidence="9" type="ORF">F8C67_08450</name>
</gene>
<keyword evidence="5 8" id="KW-1133">Transmembrane helix</keyword>
<keyword evidence="6 8" id="KW-0472">Membrane</keyword>
<evidence type="ECO:0000256" key="4">
    <source>
        <dbReference type="ARBA" id="ARBA00022847"/>
    </source>
</evidence>
<dbReference type="PROSITE" id="PS00714">
    <property type="entry name" value="NA_DICARBOXYL_SYMP_2"/>
    <property type="match status" value="1"/>
</dbReference>
<organism evidence="9 10">
    <name type="scientific">Phaeocystidibacter luteus</name>
    <dbReference type="NCBI Taxonomy" id="911197"/>
    <lineage>
        <taxon>Bacteria</taxon>
        <taxon>Pseudomonadati</taxon>
        <taxon>Bacteroidota</taxon>
        <taxon>Flavobacteriia</taxon>
        <taxon>Flavobacteriales</taxon>
        <taxon>Phaeocystidibacteraceae</taxon>
        <taxon>Phaeocystidibacter</taxon>
    </lineage>
</organism>
<evidence type="ECO:0000256" key="1">
    <source>
        <dbReference type="ARBA" id="ARBA00004141"/>
    </source>
</evidence>
<dbReference type="InterPro" id="IPR036458">
    <property type="entry name" value="Na:dicarbo_symporter_sf"/>
</dbReference>
<protein>
    <submittedName>
        <fullName evidence="9">Dicarboxylate/amino acid:cation symporter</fullName>
    </submittedName>
</protein>
<dbReference type="EMBL" id="WBVO01000006">
    <property type="protein sequence ID" value="KAB2809901.1"/>
    <property type="molecule type" value="Genomic_DNA"/>
</dbReference>
<evidence type="ECO:0000256" key="8">
    <source>
        <dbReference type="SAM" id="Phobius"/>
    </source>
</evidence>
<dbReference type="Proteomes" id="UP000468650">
    <property type="component" value="Unassembled WGS sequence"/>
</dbReference>
<dbReference type="SUPFAM" id="SSF118215">
    <property type="entry name" value="Proton glutamate symport protein"/>
    <property type="match status" value="1"/>
</dbReference>
<accession>A0A6N6RFG3</accession>
<dbReference type="PANTHER" id="PTHR11958:SF63">
    <property type="entry name" value="AMINO ACID TRANSPORTER"/>
    <property type="match status" value="1"/>
</dbReference>
<name>A0A6N6RFG3_9FLAO</name>
<feature type="transmembrane region" description="Helical" evidence="8">
    <location>
        <begin position="422"/>
        <end position="443"/>
    </location>
</feature>
<feature type="transmembrane region" description="Helical" evidence="8">
    <location>
        <begin position="242"/>
        <end position="262"/>
    </location>
</feature>
<keyword evidence="2" id="KW-0813">Transport</keyword>
<dbReference type="InterPro" id="IPR001991">
    <property type="entry name" value="Na-dicarboxylate_symporter"/>
</dbReference>
<dbReference type="GO" id="GO:0016020">
    <property type="term" value="C:membrane"/>
    <property type="evidence" value="ECO:0007669"/>
    <property type="project" value="UniProtKB-SubCell"/>
</dbReference>
<feature type="transmembrane region" description="Helical" evidence="8">
    <location>
        <begin position="81"/>
        <end position="102"/>
    </location>
</feature>
<dbReference type="PANTHER" id="PTHR11958">
    <property type="entry name" value="SODIUM/DICARBOXYLATE SYMPORTER-RELATED"/>
    <property type="match status" value="1"/>
</dbReference>
<evidence type="ECO:0000313" key="9">
    <source>
        <dbReference type="EMBL" id="KAB2809901.1"/>
    </source>
</evidence>